<dbReference type="Proteomes" id="UP001642409">
    <property type="component" value="Unassembled WGS sequence"/>
</dbReference>
<dbReference type="CDD" id="cd00449">
    <property type="entry name" value="PLPDE_IV"/>
    <property type="match status" value="1"/>
</dbReference>
<dbReference type="GO" id="GO:0046394">
    <property type="term" value="P:carboxylic acid biosynthetic process"/>
    <property type="evidence" value="ECO:0007669"/>
    <property type="project" value="UniProtKB-ARBA"/>
</dbReference>
<dbReference type="SUPFAM" id="SSF56752">
    <property type="entry name" value="D-aminoacid aminotransferase-like PLP-dependent enzymes"/>
    <property type="match status" value="1"/>
</dbReference>
<dbReference type="AlphaFoldDB" id="A0AA86NWX6"/>
<dbReference type="PANTHER" id="PTHR42743:SF11">
    <property type="entry name" value="AMINODEOXYCHORISMATE LYASE"/>
    <property type="match status" value="1"/>
</dbReference>
<keyword evidence="4" id="KW-1185">Reference proteome</keyword>
<dbReference type="EMBL" id="CAXDID020000046">
    <property type="protein sequence ID" value="CAL6002975.1"/>
    <property type="molecule type" value="Genomic_DNA"/>
</dbReference>
<keyword evidence="2" id="KW-0808">Transferase</keyword>
<accession>A0AA86NWX6</accession>
<evidence type="ECO:0000313" key="4">
    <source>
        <dbReference type="Proteomes" id="UP001642409"/>
    </source>
</evidence>
<dbReference type="InterPro" id="IPR043131">
    <property type="entry name" value="BCAT-like_N"/>
</dbReference>
<dbReference type="InterPro" id="IPR036038">
    <property type="entry name" value="Aminotransferase-like"/>
</dbReference>
<dbReference type="Gene3D" id="3.20.10.10">
    <property type="entry name" value="D-amino Acid Aminotransferase, subunit A, domain 2"/>
    <property type="match status" value="1"/>
</dbReference>
<dbReference type="InterPro" id="IPR001544">
    <property type="entry name" value="Aminotrans_IV"/>
</dbReference>
<evidence type="ECO:0000256" key="1">
    <source>
        <dbReference type="ARBA" id="ARBA00009320"/>
    </source>
</evidence>
<sequence length="258" mass="29081">MQTSESLQLTHVKSSGHDQITLHPNSAYTTMRTVGKRVFRFQQHLTRLHDALTKNCKNPMSIEQIRDKIRAQFALLPTNSDLRIYIFISYATQQLSLFAEPFTIAAPISQFFTIQLTRPDPSIKDDVWVKMRQQAEGLLSEVTNEVIIYNENKVVTEGLSSNVFVLRGGRVFTAPAGLVLDGTMRQTVILACKKLGVEVIEAEYTLEDLEAAEEVMVCSTSRYVVCGQKVNGKEKQVDLGLKIRKEAEKLVLEECEDV</sequence>
<reference evidence="2" key="1">
    <citation type="submission" date="2023-06" db="EMBL/GenBank/DDBJ databases">
        <authorList>
            <person name="Kurt Z."/>
        </authorList>
    </citation>
    <scope>NUCLEOTIDE SEQUENCE</scope>
</reference>
<dbReference type="Gene3D" id="3.30.470.10">
    <property type="match status" value="1"/>
</dbReference>
<keyword evidence="2" id="KW-0032">Aminotransferase</keyword>
<dbReference type="GO" id="GO:0008483">
    <property type="term" value="F:transaminase activity"/>
    <property type="evidence" value="ECO:0007669"/>
    <property type="project" value="UniProtKB-KW"/>
</dbReference>
<comment type="similarity">
    <text evidence="1">Belongs to the class-IV pyridoxal-phosphate-dependent aminotransferase family.</text>
</comment>
<dbReference type="EMBL" id="CATOUU010000369">
    <property type="protein sequence ID" value="CAI9926595.1"/>
    <property type="molecule type" value="Genomic_DNA"/>
</dbReference>
<evidence type="ECO:0000313" key="2">
    <source>
        <dbReference type="EMBL" id="CAI9926595.1"/>
    </source>
</evidence>
<organism evidence="2">
    <name type="scientific">Hexamita inflata</name>
    <dbReference type="NCBI Taxonomy" id="28002"/>
    <lineage>
        <taxon>Eukaryota</taxon>
        <taxon>Metamonada</taxon>
        <taxon>Diplomonadida</taxon>
        <taxon>Hexamitidae</taxon>
        <taxon>Hexamitinae</taxon>
        <taxon>Hexamita</taxon>
    </lineage>
</organism>
<dbReference type="Pfam" id="PF01063">
    <property type="entry name" value="Aminotran_4"/>
    <property type="match status" value="1"/>
</dbReference>
<gene>
    <name evidence="2" type="ORF">HINF_LOCUS14240</name>
    <name evidence="3" type="ORF">HINF_LOCUS18181</name>
</gene>
<dbReference type="InterPro" id="IPR043132">
    <property type="entry name" value="BCAT-like_C"/>
</dbReference>
<dbReference type="InterPro" id="IPR050571">
    <property type="entry name" value="Class-IV_PLP-Dep_Aminotrnsfr"/>
</dbReference>
<name>A0AA86NWX6_9EUKA</name>
<reference evidence="3 4" key="2">
    <citation type="submission" date="2024-07" db="EMBL/GenBank/DDBJ databases">
        <authorList>
            <person name="Akdeniz Z."/>
        </authorList>
    </citation>
    <scope>NUCLEOTIDE SEQUENCE [LARGE SCALE GENOMIC DNA]</scope>
</reference>
<evidence type="ECO:0000313" key="3">
    <source>
        <dbReference type="EMBL" id="CAL6002975.1"/>
    </source>
</evidence>
<proteinExistence type="inferred from homology"/>
<protein>
    <submittedName>
        <fullName evidence="2">Aminotransferase class IV domain-containing protein</fullName>
    </submittedName>
    <submittedName>
        <fullName evidence="3">Aminotransferase_class IV domain-containing protein</fullName>
    </submittedName>
</protein>
<dbReference type="PANTHER" id="PTHR42743">
    <property type="entry name" value="AMINO-ACID AMINOTRANSFERASE"/>
    <property type="match status" value="1"/>
</dbReference>
<comment type="caution">
    <text evidence="2">The sequence shown here is derived from an EMBL/GenBank/DDBJ whole genome shotgun (WGS) entry which is preliminary data.</text>
</comment>